<sequence length="207" mass="22945">MEYHAKAQQAMNQLRKNNMAGYYVHDSKQLLQLLAELIPPGSTVGSGDSVTLEQTGVFQFLRSGNYNFLDKFVPSLTREEKRQIYLKNFTADTFITGTSAVTLDGKLFNIDGNGSRVAPMLYGPEQVIVVAGVNKLTDNVEAAIHRTRQIAAPLDALRLGKETPCVKLGHCIDCNHKQRICNDFVLIAGQFSKDRIKVIIVNEALGY</sequence>
<name>A0ACD1AHS7_9FIRM</name>
<evidence type="ECO:0000313" key="2">
    <source>
        <dbReference type="Proteomes" id="UP000594014"/>
    </source>
</evidence>
<protein>
    <submittedName>
        <fullName evidence="1">Lactate utilization protein</fullName>
    </submittedName>
</protein>
<keyword evidence="2" id="KW-1185">Reference proteome</keyword>
<evidence type="ECO:0000313" key="1">
    <source>
        <dbReference type="EMBL" id="QOX66007.1"/>
    </source>
</evidence>
<dbReference type="EMBL" id="CP042469">
    <property type="protein sequence ID" value="QOX66007.1"/>
    <property type="molecule type" value="Genomic_DNA"/>
</dbReference>
<proteinExistence type="predicted"/>
<organism evidence="1 2">
    <name type="scientific">Anoxybacterium hadale</name>
    <dbReference type="NCBI Taxonomy" id="3408580"/>
    <lineage>
        <taxon>Bacteria</taxon>
        <taxon>Bacillati</taxon>
        <taxon>Bacillota</taxon>
        <taxon>Clostridia</taxon>
        <taxon>Peptostreptococcales</taxon>
        <taxon>Anaerovoracaceae</taxon>
        <taxon>Anoxybacterium</taxon>
    </lineage>
</organism>
<accession>A0ACD1AHS7</accession>
<reference evidence="1" key="1">
    <citation type="submission" date="2019-08" db="EMBL/GenBank/DDBJ databases">
        <title>Genome sequence of Clostridiales bacterium MT110.</title>
        <authorList>
            <person name="Cao J."/>
        </authorList>
    </citation>
    <scope>NUCLEOTIDE SEQUENCE</scope>
    <source>
        <strain evidence="1">MT110</strain>
    </source>
</reference>
<gene>
    <name evidence="1" type="ORF">FRZ06_18045</name>
</gene>
<dbReference type="Proteomes" id="UP000594014">
    <property type="component" value="Chromosome"/>
</dbReference>